<dbReference type="Pfam" id="PF00512">
    <property type="entry name" value="HisKA"/>
    <property type="match status" value="1"/>
</dbReference>
<dbReference type="InterPro" id="IPR050351">
    <property type="entry name" value="BphY/WalK/GraS-like"/>
</dbReference>
<evidence type="ECO:0000256" key="7">
    <source>
        <dbReference type="SAM" id="Phobius"/>
    </source>
</evidence>
<keyword evidence="6" id="KW-0902">Two-component regulatory system</keyword>
<dbReference type="PROSITE" id="PS50109">
    <property type="entry name" value="HIS_KIN"/>
    <property type="match status" value="1"/>
</dbReference>
<dbReference type="EC" id="2.7.13.3" evidence="2"/>
<dbReference type="Proteomes" id="UP001597511">
    <property type="component" value="Unassembled WGS sequence"/>
</dbReference>
<dbReference type="InterPro" id="IPR004358">
    <property type="entry name" value="Sig_transdc_His_kin-like_C"/>
</dbReference>
<dbReference type="InterPro" id="IPR005467">
    <property type="entry name" value="His_kinase_dom"/>
</dbReference>
<dbReference type="SUPFAM" id="SSF47384">
    <property type="entry name" value="Homodimeric domain of signal transducing histidine kinase"/>
    <property type="match status" value="1"/>
</dbReference>
<evidence type="ECO:0000256" key="2">
    <source>
        <dbReference type="ARBA" id="ARBA00012438"/>
    </source>
</evidence>
<evidence type="ECO:0000256" key="4">
    <source>
        <dbReference type="ARBA" id="ARBA00022679"/>
    </source>
</evidence>
<feature type="domain" description="Histidine kinase" evidence="8">
    <location>
        <begin position="284"/>
        <end position="496"/>
    </location>
</feature>
<keyword evidence="10" id="KW-1185">Reference proteome</keyword>
<gene>
    <name evidence="9" type="ORF">ACFS6H_04655</name>
</gene>
<dbReference type="Gene3D" id="3.30.565.10">
    <property type="entry name" value="Histidine kinase-like ATPase, C-terminal domain"/>
    <property type="match status" value="1"/>
</dbReference>
<dbReference type="InterPro" id="IPR003594">
    <property type="entry name" value="HATPase_dom"/>
</dbReference>
<dbReference type="GO" id="GO:0016301">
    <property type="term" value="F:kinase activity"/>
    <property type="evidence" value="ECO:0007669"/>
    <property type="project" value="UniProtKB-KW"/>
</dbReference>
<dbReference type="EMBL" id="JBHUOZ010000001">
    <property type="protein sequence ID" value="MFD2918991.1"/>
    <property type="molecule type" value="Genomic_DNA"/>
</dbReference>
<dbReference type="PANTHER" id="PTHR45453:SF1">
    <property type="entry name" value="PHOSPHATE REGULON SENSOR PROTEIN PHOR"/>
    <property type="match status" value="1"/>
</dbReference>
<dbReference type="InterPro" id="IPR036890">
    <property type="entry name" value="HATPase_C_sf"/>
</dbReference>
<sequence length="496" mass="56514">MVKNIRLLLTICLLAIGGVIVLQFYWIKNYYRSALFNFERQVNLVFEDAIREEFRLRCDTVEQLLTEQLMDTTAFVISSKTFATLKGMVHHIYSAKDKKDHTSFSSLNLPDSLRAGDTAYKRKIARQYARNLRTEDLENHVVYFRIQSLGHFVQDKVKAYSFDTARLRSVLLRHLAQQNIHTRFHFYTAANDSLSHYIKTPATWLKAGSVVTKALPTYKWWAPKEQYVRAVFDNPVGYVFVQMKWVLAGSVLLVILVALVTWLLLKALFYEKKLAVIKNDFVNNITHELKTPVATIAAAIEALQDDDTSKQQQQRYLEHAANETKRLGGLIDHILDISVYDKTLTVQRQNIPVAGSLQAIIERLQIASGKKVNYRFNNETNVAVIPADPELFNQALTNVLDNAVKYSGEAVHIAITCTADDKYFYMYCRDSGEGIAADSLPHVFDKFYREPKPNHAVKGYGLGLNFVLQIMKAHQGKIEIKSTKGKGTTVILSWPL</sequence>
<protein>
    <recommendedName>
        <fullName evidence="2">histidine kinase</fullName>
        <ecNumber evidence="2">2.7.13.3</ecNumber>
    </recommendedName>
</protein>
<keyword evidence="4" id="KW-0808">Transferase</keyword>
<dbReference type="PANTHER" id="PTHR45453">
    <property type="entry name" value="PHOSPHATE REGULON SENSOR PROTEIN PHOR"/>
    <property type="match status" value="1"/>
</dbReference>
<accession>A0ABW6A313</accession>
<dbReference type="SMART" id="SM00388">
    <property type="entry name" value="HisKA"/>
    <property type="match status" value="1"/>
</dbReference>
<dbReference type="Gene3D" id="1.10.287.130">
    <property type="match status" value="1"/>
</dbReference>
<evidence type="ECO:0000259" key="8">
    <source>
        <dbReference type="PROSITE" id="PS50109"/>
    </source>
</evidence>
<reference evidence="10" key="1">
    <citation type="journal article" date="2019" name="Int. J. Syst. Evol. Microbiol.">
        <title>The Global Catalogue of Microorganisms (GCM) 10K type strain sequencing project: providing services to taxonomists for standard genome sequencing and annotation.</title>
        <authorList>
            <consortium name="The Broad Institute Genomics Platform"/>
            <consortium name="The Broad Institute Genome Sequencing Center for Infectious Disease"/>
            <person name="Wu L."/>
            <person name="Ma J."/>
        </authorList>
    </citation>
    <scope>NUCLEOTIDE SEQUENCE [LARGE SCALE GENOMIC DNA]</scope>
    <source>
        <strain evidence="10">KCTC 23299</strain>
    </source>
</reference>
<evidence type="ECO:0000256" key="3">
    <source>
        <dbReference type="ARBA" id="ARBA00022553"/>
    </source>
</evidence>
<keyword evidence="5 9" id="KW-0418">Kinase</keyword>
<organism evidence="9 10">
    <name type="scientific">Terrimonas rubra</name>
    <dbReference type="NCBI Taxonomy" id="1035890"/>
    <lineage>
        <taxon>Bacteria</taxon>
        <taxon>Pseudomonadati</taxon>
        <taxon>Bacteroidota</taxon>
        <taxon>Chitinophagia</taxon>
        <taxon>Chitinophagales</taxon>
        <taxon>Chitinophagaceae</taxon>
        <taxon>Terrimonas</taxon>
    </lineage>
</organism>
<proteinExistence type="predicted"/>
<dbReference type="SMART" id="SM00387">
    <property type="entry name" value="HATPase_c"/>
    <property type="match status" value="1"/>
</dbReference>
<comment type="catalytic activity">
    <reaction evidence="1">
        <text>ATP + protein L-histidine = ADP + protein N-phospho-L-histidine.</text>
        <dbReference type="EC" id="2.7.13.3"/>
    </reaction>
</comment>
<evidence type="ECO:0000256" key="1">
    <source>
        <dbReference type="ARBA" id="ARBA00000085"/>
    </source>
</evidence>
<evidence type="ECO:0000313" key="9">
    <source>
        <dbReference type="EMBL" id="MFD2918991.1"/>
    </source>
</evidence>
<feature type="transmembrane region" description="Helical" evidence="7">
    <location>
        <begin position="245"/>
        <end position="265"/>
    </location>
</feature>
<evidence type="ECO:0000313" key="10">
    <source>
        <dbReference type="Proteomes" id="UP001597511"/>
    </source>
</evidence>
<comment type="caution">
    <text evidence="9">The sequence shown here is derived from an EMBL/GenBank/DDBJ whole genome shotgun (WGS) entry which is preliminary data.</text>
</comment>
<dbReference type="InterPro" id="IPR036097">
    <property type="entry name" value="HisK_dim/P_sf"/>
</dbReference>
<dbReference type="CDD" id="cd00082">
    <property type="entry name" value="HisKA"/>
    <property type="match status" value="1"/>
</dbReference>
<dbReference type="PRINTS" id="PR00344">
    <property type="entry name" value="BCTRLSENSOR"/>
</dbReference>
<name>A0ABW6A313_9BACT</name>
<keyword evidence="3" id="KW-0597">Phosphoprotein</keyword>
<evidence type="ECO:0000256" key="6">
    <source>
        <dbReference type="ARBA" id="ARBA00023012"/>
    </source>
</evidence>
<dbReference type="Pfam" id="PF02518">
    <property type="entry name" value="HATPase_c"/>
    <property type="match status" value="1"/>
</dbReference>
<keyword evidence="7" id="KW-1133">Transmembrane helix</keyword>
<keyword evidence="7" id="KW-0812">Transmembrane</keyword>
<keyword evidence="7" id="KW-0472">Membrane</keyword>
<dbReference type="SUPFAM" id="SSF55874">
    <property type="entry name" value="ATPase domain of HSP90 chaperone/DNA topoisomerase II/histidine kinase"/>
    <property type="match status" value="1"/>
</dbReference>
<dbReference type="InterPro" id="IPR003661">
    <property type="entry name" value="HisK_dim/P_dom"/>
</dbReference>
<dbReference type="RefSeq" id="WP_386095708.1">
    <property type="nucleotide sequence ID" value="NZ_JBHUOZ010000001.1"/>
</dbReference>
<feature type="transmembrane region" description="Helical" evidence="7">
    <location>
        <begin position="7"/>
        <end position="27"/>
    </location>
</feature>
<evidence type="ECO:0000256" key="5">
    <source>
        <dbReference type="ARBA" id="ARBA00022777"/>
    </source>
</evidence>